<dbReference type="Proteomes" id="UP000295096">
    <property type="component" value="Unassembled WGS sequence"/>
</dbReference>
<organism evidence="1 2">
    <name type="scientific">Dankookia rubra</name>
    <dbReference type="NCBI Taxonomy" id="1442381"/>
    <lineage>
        <taxon>Bacteria</taxon>
        <taxon>Pseudomonadati</taxon>
        <taxon>Pseudomonadota</taxon>
        <taxon>Alphaproteobacteria</taxon>
        <taxon>Acetobacterales</taxon>
        <taxon>Roseomonadaceae</taxon>
        <taxon>Dankookia</taxon>
    </lineage>
</organism>
<dbReference type="AlphaFoldDB" id="A0A4R5QDG0"/>
<evidence type="ECO:0000313" key="2">
    <source>
        <dbReference type="Proteomes" id="UP000295096"/>
    </source>
</evidence>
<keyword evidence="2" id="KW-1185">Reference proteome</keyword>
<dbReference type="RefSeq" id="WP_133289961.1">
    <property type="nucleotide sequence ID" value="NZ_SMSJ01000024.1"/>
</dbReference>
<protein>
    <submittedName>
        <fullName evidence="1">Anti-sigma factor</fullName>
    </submittedName>
</protein>
<reference evidence="1 2" key="1">
    <citation type="journal article" date="2016" name="J. Microbiol.">
        <title>Dankookia rubra gen. nov., sp. nov., an alphaproteobacterium isolated from sediment of a shallow stream.</title>
        <authorList>
            <person name="Kim W.H."/>
            <person name="Kim D.H."/>
            <person name="Kang K."/>
            <person name="Ahn T.Y."/>
        </authorList>
    </citation>
    <scope>NUCLEOTIDE SEQUENCE [LARGE SCALE GENOMIC DNA]</scope>
    <source>
        <strain evidence="1 2">JCM30602</strain>
    </source>
</reference>
<accession>A0A4R5QDG0</accession>
<proteinExistence type="predicted"/>
<gene>
    <name evidence="1" type="ORF">E2C06_17770</name>
</gene>
<dbReference type="OrthoDB" id="7187254at2"/>
<name>A0A4R5QDG0_9PROT</name>
<sequence>MTAASSSEVPVGEDDLQAWIDGRLSSSRRDAVEAWFAMNPEVAARLRSMASQQEKLRAVLQLKHDEPVPARLRVANLVAARRVARWQGMRRVASVCVWLVAGGAMGWVGHATLSDATRDRAPTATAMATRPMVAEAIAAHRVFAADLGRPVEVAAAQEAQLVTWLSNRLGRPLAAPDLLPLGYRLIGGRLLAGAGGDPAAQLMYEDARRLRLTVYLRADHAGPTGTEFRFSDDPAQGVTAFWWVDRGFGYAVSAEGLDRPVLLSVAEAVHRQVTQRGTPSPSL</sequence>
<dbReference type="EMBL" id="SMSJ01000024">
    <property type="protein sequence ID" value="TDH61220.1"/>
    <property type="molecule type" value="Genomic_DNA"/>
</dbReference>
<comment type="caution">
    <text evidence="1">The sequence shown here is derived from an EMBL/GenBank/DDBJ whole genome shotgun (WGS) entry which is preliminary data.</text>
</comment>
<evidence type="ECO:0000313" key="1">
    <source>
        <dbReference type="EMBL" id="TDH61220.1"/>
    </source>
</evidence>